<comment type="caution">
    <text evidence="6">The sequence shown here is derived from an EMBL/GenBank/DDBJ whole genome shotgun (WGS) entry which is preliminary data.</text>
</comment>
<feature type="transmembrane region" description="Helical" evidence="4">
    <location>
        <begin position="323"/>
        <end position="345"/>
    </location>
</feature>
<dbReference type="Pfam" id="PF00196">
    <property type="entry name" value="GerE"/>
    <property type="match status" value="1"/>
</dbReference>
<feature type="transmembrane region" description="Helical" evidence="4">
    <location>
        <begin position="21"/>
        <end position="38"/>
    </location>
</feature>
<gene>
    <name evidence="6" type="ORF">TH606_01890</name>
</gene>
<dbReference type="STRING" id="1795632.TH606_01890"/>
<name>A0A177E8S1_9BACT</name>
<evidence type="ECO:0000256" key="2">
    <source>
        <dbReference type="ARBA" id="ARBA00023125"/>
    </source>
</evidence>
<keyword evidence="4" id="KW-0812">Transmembrane</keyword>
<dbReference type="Proteomes" id="UP000076964">
    <property type="component" value="Unassembled WGS sequence"/>
</dbReference>
<sequence>MLFRKRGGESVDLFFRFWKDSLFRGFVLLSVLLLGVGLEQGLLPSHGLKYALYFLTGNILGLGIGIFLWRKEKIASQTWFIEGLLVALLIWKQNEFLFLLLGLLFGPLILHLFILAHGRTLKDILLPIGSGIIWGNILLYLLKLVPLPISLAFLALFLAGWKVERPKKFGSNLSFSPTGRLYLFWLFFLLFYALGGLYYTSLFNLGLSFPQKYFDLISLLAYTVGIGLALLGEKFLFRFFPPLVVVLIGLSLVWQFPSSHFSLFSLASIEASFGLADVFSLAYLFYYSGSILEGMIGLALYPLAIILGIIFQIKFSTNFLQQYQWALASLFATIIPAIFCSRYLLERSGVDREMKALPSGLGKTDSQNLGHGKFPATTDQKASQGITFEAQKYISQEPQGPIPPTENFPKDLLSDREKEVFALLLKGYKLKDIANELDLALGTVKTFCNRIYEKLGVKGKKDLLRKFEHDHFSQ</sequence>
<keyword evidence="1" id="KW-0805">Transcription regulation</keyword>
<keyword evidence="4" id="KW-0472">Membrane</keyword>
<dbReference type="GO" id="GO:0006355">
    <property type="term" value="P:regulation of DNA-templated transcription"/>
    <property type="evidence" value="ECO:0007669"/>
    <property type="project" value="InterPro"/>
</dbReference>
<dbReference type="PANTHER" id="PTHR44688">
    <property type="entry name" value="DNA-BINDING TRANSCRIPTIONAL ACTIVATOR DEVR_DOSR"/>
    <property type="match status" value="1"/>
</dbReference>
<evidence type="ECO:0000256" key="1">
    <source>
        <dbReference type="ARBA" id="ARBA00023015"/>
    </source>
</evidence>
<feature type="transmembrane region" description="Helical" evidence="4">
    <location>
        <begin position="182"/>
        <end position="201"/>
    </location>
</feature>
<reference evidence="6 7" key="1">
    <citation type="submission" date="2016-02" db="EMBL/GenBank/DDBJ databases">
        <title>Draft genome sequence of Thermodesulfatator sp. S606.</title>
        <authorList>
            <person name="Lai Q."/>
            <person name="Cao J."/>
            <person name="Dupont S."/>
            <person name="Shao Z."/>
            <person name="Jebbar M."/>
            <person name="Alain K."/>
        </authorList>
    </citation>
    <scope>NUCLEOTIDE SEQUENCE [LARGE SCALE GENOMIC DNA]</scope>
    <source>
        <strain evidence="6 7">S606</strain>
    </source>
</reference>
<keyword evidence="7" id="KW-1185">Reference proteome</keyword>
<dbReference type="InterPro" id="IPR016032">
    <property type="entry name" value="Sig_transdc_resp-reg_C-effctor"/>
</dbReference>
<feature type="transmembrane region" description="Helical" evidence="4">
    <location>
        <begin position="137"/>
        <end position="161"/>
    </location>
</feature>
<evidence type="ECO:0000259" key="5">
    <source>
        <dbReference type="PROSITE" id="PS50043"/>
    </source>
</evidence>
<feature type="transmembrane region" description="Helical" evidence="4">
    <location>
        <begin position="239"/>
        <end position="257"/>
    </location>
</feature>
<feature type="transmembrane region" description="Helical" evidence="4">
    <location>
        <begin position="263"/>
        <end position="286"/>
    </location>
</feature>
<dbReference type="InterPro" id="IPR000792">
    <property type="entry name" value="Tscrpt_reg_LuxR_C"/>
</dbReference>
<dbReference type="CDD" id="cd06170">
    <property type="entry name" value="LuxR_C_like"/>
    <property type="match status" value="1"/>
</dbReference>
<feature type="domain" description="HTH luxR-type" evidence="5">
    <location>
        <begin position="406"/>
        <end position="471"/>
    </location>
</feature>
<proteinExistence type="predicted"/>
<dbReference type="SUPFAM" id="SSF46894">
    <property type="entry name" value="C-terminal effector domain of the bipartite response regulators"/>
    <property type="match status" value="1"/>
</dbReference>
<keyword evidence="2" id="KW-0238">DNA-binding</keyword>
<dbReference type="PANTHER" id="PTHR44688:SF16">
    <property type="entry name" value="DNA-BINDING TRANSCRIPTIONAL ACTIVATOR DEVR_DOSR"/>
    <property type="match status" value="1"/>
</dbReference>
<dbReference type="SMART" id="SM00421">
    <property type="entry name" value="HTH_LUXR"/>
    <property type="match status" value="1"/>
</dbReference>
<keyword evidence="4" id="KW-1133">Transmembrane helix</keyword>
<dbReference type="PRINTS" id="PR00038">
    <property type="entry name" value="HTHLUXR"/>
</dbReference>
<evidence type="ECO:0000313" key="6">
    <source>
        <dbReference type="EMBL" id="OAG28353.1"/>
    </source>
</evidence>
<feature type="transmembrane region" description="Helical" evidence="4">
    <location>
        <begin position="213"/>
        <end position="232"/>
    </location>
</feature>
<feature type="transmembrane region" description="Helical" evidence="4">
    <location>
        <begin position="50"/>
        <end position="69"/>
    </location>
</feature>
<feature type="transmembrane region" description="Helical" evidence="4">
    <location>
        <begin position="298"/>
        <end position="317"/>
    </location>
</feature>
<dbReference type="PROSITE" id="PS50043">
    <property type="entry name" value="HTH_LUXR_2"/>
    <property type="match status" value="1"/>
</dbReference>
<dbReference type="GO" id="GO:0003677">
    <property type="term" value="F:DNA binding"/>
    <property type="evidence" value="ECO:0007669"/>
    <property type="project" value="UniProtKB-KW"/>
</dbReference>
<protein>
    <recommendedName>
        <fullName evidence="5">HTH luxR-type domain-containing protein</fullName>
    </recommendedName>
</protein>
<dbReference type="EMBL" id="LSFI01000006">
    <property type="protein sequence ID" value="OAG28353.1"/>
    <property type="molecule type" value="Genomic_DNA"/>
</dbReference>
<evidence type="ECO:0000256" key="3">
    <source>
        <dbReference type="ARBA" id="ARBA00023163"/>
    </source>
</evidence>
<dbReference type="AlphaFoldDB" id="A0A177E8S1"/>
<evidence type="ECO:0000313" key="7">
    <source>
        <dbReference type="Proteomes" id="UP000076964"/>
    </source>
</evidence>
<feature type="transmembrane region" description="Helical" evidence="4">
    <location>
        <begin position="96"/>
        <end position="117"/>
    </location>
</feature>
<accession>A0A177E8S1</accession>
<dbReference type="Gene3D" id="1.10.10.10">
    <property type="entry name" value="Winged helix-like DNA-binding domain superfamily/Winged helix DNA-binding domain"/>
    <property type="match status" value="1"/>
</dbReference>
<organism evidence="6 7">
    <name type="scientific">Thermodesulfatator autotrophicus</name>
    <dbReference type="NCBI Taxonomy" id="1795632"/>
    <lineage>
        <taxon>Bacteria</taxon>
        <taxon>Pseudomonadati</taxon>
        <taxon>Thermodesulfobacteriota</taxon>
        <taxon>Thermodesulfobacteria</taxon>
        <taxon>Thermodesulfobacteriales</taxon>
        <taxon>Thermodesulfatatoraceae</taxon>
        <taxon>Thermodesulfatator</taxon>
    </lineage>
</organism>
<dbReference type="InterPro" id="IPR036388">
    <property type="entry name" value="WH-like_DNA-bd_sf"/>
</dbReference>
<keyword evidence="3" id="KW-0804">Transcription</keyword>
<evidence type="ECO:0000256" key="4">
    <source>
        <dbReference type="SAM" id="Phobius"/>
    </source>
</evidence>
<dbReference type="OrthoDB" id="190609at2"/>